<accession>A0A7S2MD80</accession>
<evidence type="ECO:0000256" key="1">
    <source>
        <dbReference type="ARBA" id="ARBA00010884"/>
    </source>
</evidence>
<dbReference type="InterPro" id="IPR050960">
    <property type="entry name" value="AB_hydrolase_4_sf"/>
</dbReference>
<keyword evidence="2" id="KW-0812">Transmembrane</keyword>
<feature type="domain" description="AB hydrolase-1" evidence="3">
    <location>
        <begin position="331"/>
        <end position="600"/>
    </location>
</feature>
<evidence type="ECO:0000259" key="3">
    <source>
        <dbReference type="Pfam" id="PF00561"/>
    </source>
</evidence>
<sequence length="635" mass="71452">MIEDHKNEDVQQKKFSHLSSRPFCDADPVSLYTNESFFQNLQSTPPLLPDRESSSSKMEIKPPAISNIMSNDAHFMNHIQATPLASTWNDVFQQAKPCLYATIHLNLRLFAPLMIIYAVSYLLLSPLCFSSPKKQINATKKENQNRFRSIISPQTVHGVFFTIASLVAIVFSAIVTTDALYVLEYTLPPLVVLHLLTILLIFHRSPFDRKYTLMITLPISILALIQILRSDLDLPAIKAGFYYKKDSWIASSIVREWPEEKRTYDDGRGTKWLLTGDARTGVPFFINHVPQQKFVRRWVPTEELGETEAIILDIAFPPDGIHRRDKPIYMVLHGLNGGSGEEYVRDFVHRRTTIDNSTVAVMITRGLMDSPILGDNLLHFARITDVHVAAGALRRAKSPDQTLAGVGYSMGAITVANYLAKMGQESNLDAAVAISGALDTRQQPRYKRSRDFWQPMLAKTLRDTLITKFYSQLSTRLSLSEIHDISLADSMISLDEKMFVRYNNYKDLGHYYSEMGAMGDFNSFNNEKDETRLFVKGVADGISAEEQGIGRIANVSFPLLCVNALDDPIAYWGTLWDPQKVANSGDGFVMLLLTEKGGHVGWPLGNNPNTDGWKWMSDVASSFVEAIDRINVTKE</sequence>
<feature type="transmembrane region" description="Helical" evidence="2">
    <location>
        <begin position="109"/>
        <end position="129"/>
    </location>
</feature>
<dbReference type="Pfam" id="PF00561">
    <property type="entry name" value="Abhydrolase_1"/>
    <property type="match status" value="1"/>
</dbReference>
<dbReference type="GO" id="GO:0047372">
    <property type="term" value="F:monoacylglycerol lipase activity"/>
    <property type="evidence" value="ECO:0007669"/>
    <property type="project" value="TreeGrafter"/>
</dbReference>
<dbReference type="PANTHER" id="PTHR10794">
    <property type="entry name" value="ABHYDROLASE DOMAIN-CONTAINING PROTEIN"/>
    <property type="match status" value="1"/>
</dbReference>
<dbReference type="SUPFAM" id="SSF53474">
    <property type="entry name" value="alpha/beta-Hydrolases"/>
    <property type="match status" value="1"/>
</dbReference>
<name>A0A7S2MD80_9STRA</name>
<feature type="transmembrane region" description="Helical" evidence="2">
    <location>
        <begin position="150"/>
        <end position="174"/>
    </location>
</feature>
<proteinExistence type="inferred from homology"/>
<reference evidence="4" key="1">
    <citation type="submission" date="2021-01" db="EMBL/GenBank/DDBJ databases">
        <authorList>
            <person name="Corre E."/>
            <person name="Pelletier E."/>
            <person name="Niang G."/>
            <person name="Scheremetjew M."/>
            <person name="Finn R."/>
            <person name="Kale V."/>
            <person name="Holt S."/>
            <person name="Cochrane G."/>
            <person name="Meng A."/>
            <person name="Brown T."/>
            <person name="Cohen L."/>
        </authorList>
    </citation>
    <scope>NUCLEOTIDE SEQUENCE</scope>
    <source>
        <strain evidence="4">CCMP826</strain>
    </source>
</reference>
<comment type="similarity">
    <text evidence="1">Belongs to the AB hydrolase superfamily. AB hydrolase 4 family.</text>
</comment>
<evidence type="ECO:0000313" key="4">
    <source>
        <dbReference type="EMBL" id="CAD9476380.1"/>
    </source>
</evidence>
<feature type="transmembrane region" description="Helical" evidence="2">
    <location>
        <begin position="180"/>
        <end position="202"/>
    </location>
</feature>
<keyword evidence="2" id="KW-1133">Transmembrane helix</keyword>
<protein>
    <recommendedName>
        <fullName evidence="3">AB hydrolase-1 domain-containing protein</fullName>
    </recommendedName>
</protein>
<evidence type="ECO:0000256" key="2">
    <source>
        <dbReference type="SAM" id="Phobius"/>
    </source>
</evidence>
<feature type="transmembrane region" description="Helical" evidence="2">
    <location>
        <begin position="211"/>
        <end position="228"/>
    </location>
</feature>
<dbReference type="PANTHER" id="PTHR10794:SF63">
    <property type="entry name" value="ALPHA_BETA HYDROLASE 1, ISOFORM A"/>
    <property type="match status" value="1"/>
</dbReference>
<dbReference type="InterPro" id="IPR029058">
    <property type="entry name" value="AB_hydrolase_fold"/>
</dbReference>
<gene>
    <name evidence="4" type="ORF">HTAM1171_LOCUS2571</name>
</gene>
<dbReference type="GO" id="GO:0034338">
    <property type="term" value="F:short-chain carboxylesterase activity"/>
    <property type="evidence" value="ECO:0007669"/>
    <property type="project" value="TreeGrafter"/>
</dbReference>
<keyword evidence="2" id="KW-0472">Membrane</keyword>
<dbReference type="Gene3D" id="3.40.50.1820">
    <property type="entry name" value="alpha/beta hydrolase"/>
    <property type="match status" value="1"/>
</dbReference>
<dbReference type="EMBL" id="HBGV01004247">
    <property type="protein sequence ID" value="CAD9476380.1"/>
    <property type="molecule type" value="Transcribed_RNA"/>
</dbReference>
<organism evidence="4">
    <name type="scientific">Helicotheca tamesis</name>
    <dbReference type="NCBI Taxonomy" id="374047"/>
    <lineage>
        <taxon>Eukaryota</taxon>
        <taxon>Sar</taxon>
        <taxon>Stramenopiles</taxon>
        <taxon>Ochrophyta</taxon>
        <taxon>Bacillariophyta</taxon>
        <taxon>Mediophyceae</taxon>
        <taxon>Lithodesmiophycidae</taxon>
        <taxon>Lithodesmiales</taxon>
        <taxon>Lithodesmiaceae</taxon>
        <taxon>Helicotheca</taxon>
    </lineage>
</organism>
<dbReference type="InterPro" id="IPR000073">
    <property type="entry name" value="AB_hydrolase_1"/>
</dbReference>
<dbReference type="AlphaFoldDB" id="A0A7S2MD80"/>